<evidence type="ECO:0000256" key="1">
    <source>
        <dbReference type="SAM" id="MobiDB-lite"/>
    </source>
</evidence>
<feature type="compositionally biased region" description="Polar residues" evidence="1">
    <location>
        <begin position="667"/>
        <end position="680"/>
    </location>
</feature>
<sequence length="821" mass="91484">MTSSLSRSRAAFCEILAIKTLNAHASNMLELALALTTSWPVYSGADPGLIARAREERDDDLEERLGNAIEIAIISQAKRFIKSSACQRVIDGIWSVPSAEYPFYYLRCTPTLQLSSLVAHINVTFRHTNAILFTSMIPTKPHFLITIGPLKVPAIRSVLEYLKYVSWNGEYSALSHSYAFISSFMILFILFVITIEFNEPDQINTAEGVFMIYALGFALEKVAAMQEHGIKGTEILHTFTLRDSPFVNALPTAFRSVTLYCAYALMRVWGVQYDRQWARDTGNDCLAVIAVLMFPRLAFVTLRNNLMVLSLRAMIMQFVALMLIAVFCFGGFLYALWTLSRNKAGYVSNYALLCPSERSTLLAIRLAEFHPVFGPIMMVTYACLSNTLLLTVLVSILSHTFSTINDDALAEAMFRRAVSTIEGVKADSLFSYQPPVNLIALLTMLPARYILSPRWFHKFNVLMIRIMNFPILLLIAVYERQAKQAGAVTFYETVSSAAEKVFDTLPRGLKRLTWFDGLMAGSGADIDAVFELEDEFEHESALEMEEAPTIPPVDNRQRRQSTTSRAGGRISASSSTRSQHPTQQPQTQPLQQRQRSQSRQRHPSPSSSPRKNEHQTSPLPLNVPLPLQRHRLNSVVTRGLELAQSAPSPLAQIFQPLVVDEEAFEQSDPSNHDQGNTTSPELPPTVPAVGLVSYGPATRRRLTSMHRRNPTIGGGESFVPQTHSPLAPLGIKRVSSAGSRGLVNQPLSESPDERGHVAFDDQAGSPPEGRQQRQAETVTQMQSEEEGAGVGGVMVDRLRRIEERQKRMEEILMKLAEKMDS</sequence>
<keyword evidence="6" id="KW-1185">Reference proteome</keyword>
<evidence type="ECO:0000259" key="3">
    <source>
        <dbReference type="Pfam" id="PF23190"/>
    </source>
</evidence>
<feature type="transmembrane region" description="Helical" evidence="2">
    <location>
        <begin position="318"/>
        <end position="337"/>
    </location>
</feature>
<feature type="region of interest" description="Disordered" evidence="1">
    <location>
        <begin position="663"/>
        <end position="687"/>
    </location>
</feature>
<dbReference type="PANTHER" id="PTHR35859">
    <property type="entry name" value="NONSELECTIVE CATION CHANNEL PROTEIN"/>
    <property type="match status" value="1"/>
</dbReference>
<protein>
    <recommendedName>
        <fullName evidence="7">Receptor-activated Ca2+-permeable cation channel</fullName>
    </recommendedName>
</protein>
<dbReference type="Pfam" id="PF23317">
    <property type="entry name" value="YVC1_C"/>
    <property type="match status" value="1"/>
</dbReference>
<evidence type="ECO:0000259" key="4">
    <source>
        <dbReference type="Pfam" id="PF23317"/>
    </source>
</evidence>
<evidence type="ECO:0008006" key="7">
    <source>
        <dbReference type="Google" id="ProtNLM"/>
    </source>
</evidence>
<keyword evidence="2" id="KW-0812">Transmembrane</keyword>
<dbReference type="InterPro" id="IPR056336">
    <property type="entry name" value="YVC1_C"/>
</dbReference>
<feature type="domain" description="Calcium channel YVC1-like C-terminal transmembrane" evidence="4">
    <location>
        <begin position="183"/>
        <end position="485"/>
    </location>
</feature>
<feature type="region of interest" description="Disordered" evidence="1">
    <location>
        <begin position="707"/>
        <end position="726"/>
    </location>
</feature>
<feature type="compositionally biased region" description="Polar residues" evidence="1">
    <location>
        <begin position="772"/>
        <end position="782"/>
    </location>
</feature>
<evidence type="ECO:0000313" key="5">
    <source>
        <dbReference type="EMBL" id="KAJ3475266.1"/>
    </source>
</evidence>
<evidence type="ECO:0000313" key="6">
    <source>
        <dbReference type="Proteomes" id="UP001212997"/>
    </source>
</evidence>
<dbReference type="AlphaFoldDB" id="A0AAD5UTC4"/>
<evidence type="ECO:0000256" key="2">
    <source>
        <dbReference type="SAM" id="Phobius"/>
    </source>
</evidence>
<name>A0AAD5UTC4_9APHY</name>
<dbReference type="InterPro" id="IPR052971">
    <property type="entry name" value="TRP_calcium_channel"/>
</dbReference>
<feature type="region of interest" description="Disordered" evidence="1">
    <location>
        <begin position="741"/>
        <end position="791"/>
    </location>
</feature>
<dbReference type="PANTHER" id="PTHR35859:SF1">
    <property type="entry name" value="NONSELECTIVE CATION CHANNEL PROTEIN"/>
    <property type="match status" value="1"/>
</dbReference>
<comment type="caution">
    <text evidence="5">The sequence shown here is derived from an EMBL/GenBank/DDBJ whole genome shotgun (WGS) entry which is preliminary data.</text>
</comment>
<feature type="transmembrane region" description="Helical" evidence="2">
    <location>
        <begin position="286"/>
        <end position="306"/>
    </location>
</feature>
<feature type="compositionally biased region" description="Low complexity" evidence="1">
    <location>
        <begin position="563"/>
        <end position="595"/>
    </location>
</feature>
<keyword evidence="2" id="KW-1133">Transmembrane helix</keyword>
<dbReference type="Pfam" id="PF23190">
    <property type="entry name" value="LHD_TRPY1"/>
    <property type="match status" value="1"/>
</dbReference>
<reference evidence="5" key="1">
    <citation type="submission" date="2022-07" db="EMBL/GenBank/DDBJ databases">
        <title>Genome Sequence of Physisporinus lineatus.</title>
        <authorList>
            <person name="Buettner E."/>
        </authorList>
    </citation>
    <scope>NUCLEOTIDE SEQUENCE</scope>
    <source>
        <strain evidence="5">VT162</strain>
    </source>
</reference>
<accession>A0AAD5UTC4</accession>
<organism evidence="5 6">
    <name type="scientific">Meripilus lineatus</name>
    <dbReference type="NCBI Taxonomy" id="2056292"/>
    <lineage>
        <taxon>Eukaryota</taxon>
        <taxon>Fungi</taxon>
        <taxon>Dikarya</taxon>
        <taxon>Basidiomycota</taxon>
        <taxon>Agaricomycotina</taxon>
        <taxon>Agaricomycetes</taxon>
        <taxon>Polyporales</taxon>
        <taxon>Meripilaceae</taxon>
        <taxon>Meripilus</taxon>
    </lineage>
</organism>
<feature type="transmembrane region" description="Helical" evidence="2">
    <location>
        <begin position="459"/>
        <end position="478"/>
    </location>
</feature>
<feature type="domain" description="YVC1 N-terminal linker helical" evidence="3">
    <location>
        <begin position="3"/>
        <end position="95"/>
    </location>
</feature>
<dbReference type="EMBL" id="JANAWD010000885">
    <property type="protein sequence ID" value="KAJ3475266.1"/>
    <property type="molecule type" value="Genomic_DNA"/>
</dbReference>
<gene>
    <name evidence="5" type="ORF">NLI96_g11948</name>
</gene>
<keyword evidence="2" id="KW-0472">Membrane</keyword>
<feature type="transmembrane region" description="Helical" evidence="2">
    <location>
        <begin position="245"/>
        <end position="266"/>
    </location>
</feature>
<feature type="region of interest" description="Disordered" evidence="1">
    <location>
        <begin position="540"/>
        <end position="626"/>
    </location>
</feature>
<feature type="transmembrane region" description="Helical" evidence="2">
    <location>
        <begin position="178"/>
        <end position="197"/>
    </location>
</feature>
<feature type="transmembrane region" description="Helical" evidence="2">
    <location>
        <begin position="372"/>
        <end position="397"/>
    </location>
</feature>
<dbReference type="Proteomes" id="UP001212997">
    <property type="component" value="Unassembled WGS sequence"/>
</dbReference>
<dbReference type="InterPro" id="IPR056337">
    <property type="entry name" value="LHD_YVC1"/>
</dbReference>
<proteinExistence type="predicted"/>